<dbReference type="InterPro" id="IPR040840">
    <property type="entry name" value="TcA_TcB_BD"/>
</dbReference>
<organism evidence="5 6">
    <name type="scientific">Rhizobium altiplani</name>
    <dbReference type="NCBI Taxonomy" id="1864509"/>
    <lineage>
        <taxon>Bacteria</taxon>
        <taxon>Pseudomonadati</taxon>
        <taxon>Pseudomonadota</taxon>
        <taxon>Alphaproteobacteria</taxon>
        <taxon>Hyphomicrobiales</taxon>
        <taxon>Rhizobiaceae</taxon>
        <taxon>Rhizobium/Agrobacterium group</taxon>
        <taxon>Rhizobium</taxon>
    </lineage>
</organism>
<evidence type="ECO:0000259" key="2">
    <source>
        <dbReference type="Pfam" id="PF18276"/>
    </source>
</evidence>
<dbReference type="SUPFAM" id="SSF49464">
    <property type="entry name" value="Carboxypeptidase regulatory domain-like"/>
    <property type="match status" value="1"/>
</dbReference>
<dbReference type="Pfam" id="PF18413">
    <property type="entry name" value="Neuraminidase"/>
    <property type="match status" value="1"/>
</dbReference>
<proteinExistence type="predicted"/>
<evidence type="ECO:0000259" key="4">
    <source>
        <dbReference type="Pfam" id="PF20220"/>
    </source>
</evidence>
<dbReference type="Pfam" id="PF18276">
    <property type="entry name" value="TcA_TcB_BD"/>
    <property type="match status" value="1"/>
</dbReference>
<feature type="coiled-coil region" evidence="1">
    <location>
        <begin position="2623"/>
        <end position="2650"/>
    </location>
</feature>
<feature type="domain" description="ABC toxin N-terminal" evidence="4">
    <location>
        <begin position="1659"/>
        <end position="1777"/>
    </location>
</feature>
<comment type="caution">
    <text evidence="5">The sequence shown here is derived from an EMBL/GenBank/DDBJ whole genome shotgun (WGS) entry which is preliminary data.</text>
</comment>
<name>A0A109JWU5_9HYPH</name>
<evidence type="ECO:0000256" key="1">
    <source>
        <dbReference type="SAM" id="Coils"/>
    </source>
</evidence>
<dbReference type="Gene3D" id="1.10.101.10">
    <property type="entry name" value="PGBD-like superfamily/PGBD"/>
    <property type="match status" value="1"/>
</dbReference>
<evidence type="ECO:0000259" key="3">
    <source>
        <dbReference type="Pfam" id="PF18413"/>
    </source>
</evidence>
<evidence type="ECO:0000313" key="5">
    <source>
        <dbReference type="EMBL" id="KWV56559.1"/>
    </source>
</evidence>
<dbReference type="InterPro" id="IPR036366">
    <property type="entry name" value="PGBDSf"/>
</dbReference>
<feature type="domain" description="Neuraminidase-like" evidence="3">
    <location>
        <begin position="1807"/>
        <end position="1955"/>
    </location>
</feature>
<dbReference type="OrthoDB" id="9781691at2"/>
<dbReference type="InterPro" id="IPR008969">
    <property type="entry name" value="CarboxyPept-like_regulatory"/>
</dbReference>
<dbReference type="EMBL" id="LNCD01000036">
    <property type="protein sequence ID" value="KWV56559.1"/>
    <property type="molecule type" value="Genomic_DNA"/>
</dbReference>
<accession>A0A109JWU5</accession>
<sequence length="3248" mass="350986">MSVPLFALATLLIGSIGLAVSRLHVLLRKLGYSEIPNDEAEGPSYGPGTRAMVRRLQEELNIAAPNRGEVDAATAQAVNLLLFEQRIFYRVAGRVVDNEGRPIAGLTVRVTDGDNLGGIWCAEAVTNADGAYQAFYDPTWYTGGWDGIVMAKDFVDPVVSAHARDGHELARSDRHDHAEDLHVDLEVERPVMRPDGEQDGFRVRGTVVDRDGRPLEGIRLEIFDRDIGTFRDHLGTVETDPEGAFELRYSVEAFAAEDSETPAGRSADLIFVLYRGEEPIEDHEIVRLPVSAGDFISSPVPVPEDEKSLGIVARLDELVRIRASGLRAGGQSEFDRLIAALAPLTERVPLVEFDEAKSRDVTFAAREIGESVERVGDLVLAHRLVGDRFDNVPAAAFYGLARHLGARDARAFATHSVAELATTLQAAIEALTIPGLDDPAELAARLHGAAVKAAIRDVNAGASGSIDEVIAAVIEDPDKRVTLIANARNAATGAQFWSELSASNPDFDIDDLKYTLQLGTLTANNKALVAALKAEAPTARSVRELALNVGRERIAALVAEVGGVPGGGDNAEAIYVSEIAGLMESAHPTAVVARLAENWSEQDRAAVPASTVALLDAAVRKTKFDLVSDDFDELVASNDEVLFEGMNDGVEKEAAIEGVRRIARLFKVSADPGILGKLTLARSSNGLPFRGALDIARYSKSAFVGQIPGVTEGDAVLLSYVHDRSRAIADTVANLVVGGYQDENDVVPAGAFDMLSPMEAEGDPPVEEEGEGGGGAGAVVTPVVDWNQMFGGAEMCDCDDCRSVTGPAAYLVDLFEFLDKRCLPNAAGVTPLDVLIGHPIKSLTLGGPPGIVGRRPDLAHIKLTCENTNTTIPTIDLINEILETLVASGGDVPLKPYESSPGVTGAELSAAPENVSADAYAVLGGAVFPMSLPYDRLLVTARIQLKHAGTSRAEVIDLFATADAVAKQAAWTAEFLGLFRRDYEILTGKTFAGIDAPVATADLFGGGASWMDRVANVRALLKAFEISFVQLVELVRTRFVGGEVPTGNASELMSRIFLDVDQLKAIRAPGFVLAPDSEEAKALALGGLTLAEVQSWLDARADRLSTTIVLQPPIGCSPDEMWLRHLDASLLAEETEWLALHRFVRLAKRMQVSFSDLDVLLSAVGGSARPTFTADLLDRLARLGQLKAMLDVPWPVAASLVADISTHGSASLYDTLFPPLGLARIHPEFRRGPEEAPLTVDRPVADGYAGLGAVLSMSVDKLAGLATALGVAKLTIGSASAIHRTAVLAKALGIEPVELAKLVTATGGVKLTDTAALTPDVVLSLVARVKRLRTIGGTSDILDLLANRPSKAGRSDEAITALRSGLDELLDPLHKLDDADRREEADRATAGSPFSDEEIAARKAAGEARRRSAVLTYVSGAFDLSAQVISRLLVDATVDGAPRPALLRVDDAPAIALLAARRAEGADVGPVVTLLRGLDRIAVVVLAADLDAAGFLLAVGDAAVLPVSAIATIPGGAAETAAIAAALEALPALVRLATETRRPAAFAAAVRALANGGWVEATFAAVASWLDRSAELVAAVPGAGVTALDDAQARKAPVAALDALCQRLRVMQRVPMPVADLVALTTDPVTPQALKSLTSGVSSRHARSSWLDLSRQLSDPIRQQSRDALVAFLLQREGLGSAEELFDLLFIDPGINPFVLTARIRQAMFAVQIYVVRCLMGFERASGVEPEQIDVEEWKTISRQPVWAARCKTLTNPEDLLEPSWRDNKSPAFKIFESTVGQGDVTPVNAEMAYRTLLSEFSMVSALEVMGTYLQETFEGREALYFKSVLHVVGRTRGGAVRKYFYRRLNRYQHHEEWTNWEPIEVEIEGIDPDRQEARDGNSGAPQEAGVHVLPVAWRGQVYLFWPTFRRKVDQPPPQQVDLKVTPTRSNKYWDVKLNWTTRQPSGWAPPQQSSVLFETWWYKADEVPLEWDDDGIVDYWGAAVPHTPRNPDPSQFVLKANPKGETLDLILATRSGATGPMGRAWFTLARTGEMTVVGSDGGGMGGDHFRMLGSSKASASFMGFRARGDIKVVATAKKPDGEKLFSTSEDMRFTTLNQFYQAQFNAPMFVDLDGRSYLAQPSLGSGTIYEQVTEPEFKPDLGIQTRPWDLAVVAPLVASSSKPVKNPWVAAMVSDFTPLYFAETAAKPDAPIWADTVSIDKIGYLGPTFRAVDVPALNLSVTPFHHPFADEFVEVVRRDGLPALLTPGVQKGTVPANRTFSKAASPNKERVTAPASEGMDFAQSTPYGNYNWELFFHAPVTLVTKLAENGQHEAAIELLHQSVYTPFATDPEGCWRFEGLRNIDATRLETMLSYLSLPDGDARKQNVLAQIDAMRLHPFQAHRIARLRPLAYRKWVVALDVKLHVAAGDKLLSAFTPESVNQAFPFYLIAAREMGKKPETIPQRATLPAMSYAELRPNLNAMGNVMFALESKLSSAVGSSAGGGDAASTGVLQRGAIGYFGIPRNDKLLALWDLVADRLYKVRNGMNIEGVQIQLPLYSPQVDPALFAEAVAAGVDISSVYSAITQPLPRQRYAVMRQRAAELTAAVIRLGELLLSTRERRDVEDLARKRATHEKVMSDLMTEMRKRQVEEAEAERDVAQHEEDSLRERWYHFADLLGERPEQALFFVPFQVRPARSLTLVDADKIKFESLSVIPDLAKVGAFLGAGAPGLFLAAADESVSGIRQLSAGKVLQEEQMELESGFEAVKATFDASLLDTLAAVLGIIPNFEAAAKPLGAGVGVSIGGAFFAAAASAKARNKKAAAEMYTFLAGVHRKQAELVLRERTWTQELNEAALGVLQARRRVVVRDIQVDLAQKALKAQEAEAEHAANIETYLKDKFSSTELYEWAAKRLGTLYKQAFTLALETAQMTEASYRAERDEPQTPFTRMAPPADAREELVAGHELMGRLNAMDRAYNAAPRLAEFTRTFSLRQIDPFALYALRCDGKASFRIPELLFDIDHPGYYDRRIKTIEVSIPCVAGPYAPVTGTLALTGSRRRRTPDLAAAAPEEPVTGASIALSSGRSDSGLFELSMQDPNYLPFEGPGCDSEWMLTMPHVVPTFETWSITDVAVTMRYVAKPGSAAFRGQVEGQLKQALNALVTHGDEAGAYQLVSVRHELPDAWARYKAGQGLAVALNTDLLPYMLKQFDPALLDVVGSLRTKSGESVDLKFGAPEAADVGWTIAVDDPPDELEEAAGIQDITLFARFKV</sequence>
<protein>
    <submittedName>
        <fullName evidence="5">Uncharacterized protein</fullName>
    </submittedName>
</protein>
<gene>
    <name evidence="5" type="ORF">AS026_33935</name>
</gene>
<reference evidence="5 6" key="1">
    <citation type="submission" date="2015-11" db="EMBL/GenBank/DDBJ databases">
        <title>Draft Genome Sequence of the Strain BR 10423 (Rhizobium sp.) isolated from nodules of Mimosa pudica.</title>
        <authorList>
            <person name="Barauna A.C."/>
            <person name="Zilli J.E."/>
            <person name="Simoes-Araujo J.L."/>
            <person name="Reis V.M."/>
            <person name="James E.K."/>
            <person name="Reis F.B.Jr."/>
            <person name="Rouws L.F."/>
            <person name="Passos S.R."/>
            <person name="Gois S.R."/>
        </authorList>
    </citation>
    <scope>NUCLEOTIDE SEQUENCE [LARGE SCALE GENOMIC DNA]</scope>
    <source>
        <strain evidence="5 6">BR10423</strain>
    </source>
</reference>
<evidence type="ECO:0000313" key="6">
    <source>
        <dbReference type="Proteomes" id="UP000068164"/>
    </source>
</evidence>
<keyword evidence="6" id="KW-1185">Reference proteome</keyword>
<keyword evidence="1" id="KW-0175">Coiled coil</keyword>
<dbReference type="InterPro" id="IPR041079">
    <property type="entry name" value="Neuraminidase-like"/>
</dbReference>
<dbReference type="Pfam" id="PF20220">
    <property type="entry name" value="ABC_toxin_N"/>
    <property type="match status" value="1"/>
</dbReference>
<feature type="domain" description="Tc toxin complex TcA C-terminal TcB-binding" evidence="2">
    <location>
        <begin position="2846"/>
        <end position="3117"/>
    </location>
</feature>
<dbReference type="RefSeq" id="WP_062369284.1">
    <property type="nucleotide sequence ID" value="NZ_LNCD01000036.1"/>
</dbReference>
<dbReference type="InterPro" id="IPR046839">
    <property type="entry name" value="ABC_toxin_N"/>
</dbReference>
<dbReference type="Proteomes" id="UP000068164">
    <property type="component" value="Unassembled WGS sequence"/>
</dbReference>